<dbReference type="Pfam" id="PF08275">
    <property type="entry name" value="DNAG_N"/>
    <property type="match status" value="1"/>
</dbReference>
<dbReference type="SMART" id="SM00400">
    <property type="entry name" value="ZnF_CHCC"/>
    <property type="match status" value="1"/>
</dbReference>
<dbReference type="Gene3D" id="3.40.1360.10">
    <property type="match status" value="1"/>
</dbReference>
<comment type="function">
    <text evidence="12">RNA polymerase that catalyzes the synthesis of short RNA molecules used as primers for DNA polymerase during DNA replication.</text>
</comment>
<dbReference type="InterPro" id="IPR036977">
    <property type="entry name" value="DNA_primase_Znf_CHC2"/>
</dbReference>
<dbReference type="InterPro" id="IPR034151">
    <property type="entry name" value="TOPRIM_DnaG_bac"/>
</dbReference>
<dbReference type="GO" id="GO:0006269">
    <property type="term" value="P:DNA replication, synthesis of primer"/>
    <property type="evidence" value="ECO:0007669"/>
    <property type="project" value="UniProtKB-UniRule"/>
</dbReference>
<keyword evidence="5 12" id="KW-0235">DNA replication</keyword>
<keyword evidence="1 12" id="KW-0240">DNA-directed RNA polymerase</keyword>
<organism evidence="15 16">
    <name type="scientific">Mycoplasmopsis mustelae</name>
    <dbReference type="NCBI Taxonomy" id="171289"/>
    <lineage>
        <taxon>Bacteria</taxon>
        <taxon>Bacillati</taxon>
        <taxon>Mycoplasmatota</taxon>
        <taxon>Mycoplasmoidales</taxon>
        <taxon>Metamycoplasmataceae</taxon>
        <taxon>Mycoplasmopsis</taxon>
    </lineage>
</organism>
<evidence type="ECO:0000256" key="4">
    <source>
        <dbReference type="ARBA" id="ARBA00022695"/>
    </source>
</evidence>
<dbReference type="InterPro" id="IPR002694">
    <property type="entry name" value="Znf_CHC2"/>
</dbReference>
<keyword evidence="8 12" id="KW-0862">Zinc</keyword>
<dbReference type="GO" id="GO:0003677">
    <property type="term" value="F:DNA binding"/>
    <property type="evidence" value="ECO:0007669"/>
    <property type="project" value="UniProtKB-KW"/>
</dbReference>
<dbReference type="InterPro" id="IPR050219">
    <property type="entry name" value="DnaG_primase"/>
</dbReference>
<evidence type="ECO:0000256" key="13">
    <source>
        <dbReference type="SAM" id="Coils"/>
    </source>
</evidence>
<dbReference type="PANTHER" id="PTHR30313">
    <property type="entry name" value="DNA PRIMASE"/>
    <property type="match status" value="1"/>
</dbReference>
<dbReference type="SUPFAM" id="SSF56731">
    <property type="entry name" value="DNA primase core"/>
    <property type="match status" value="1"/>
</dbReference>
<feature type="domain" description="Toprim" evidence="14">
    <location>
        <begin position="255"/>
        <end position="335"/>
    </location>
</feature>
<evidence type="ECO:0000256" key="7">
    <source>
        <dbReference type="ARBA" id="ARBA00022771"/>
    </source>
</evidence>
<keyword evidence="9" id="KW-0460">Magnesium</keyword>
<comment type="subunit">
    <text evidence="12">Monomer. Interacts with DnaB.</text>
</comment>
<dbReference type="EMBL" id="SOCN01000001">
    <property type="protein sequence ID" value="TDV24344.1"/>
    <property type="molecule type" value="Genomic_DNA"/>
</dbReference>
<dbReference type="Proteomes" id="UP000295757">
    <property type="component" value="Unassembled WGS sequence"/>
</dbReference>
<dbReference type="GO" id="GO:0005737">
    <property type="term" value="C:cytoplasm"/>
    <property type="evidence" value="ECO:0007669"/>
    <property type="project" value="TreeGrafter"/>
</dbReference>
<keyword evidence="7 12" id="KW-0863">Zinc-finger</keyword>
<dbReference type="InterPro" id="IPR006171">
    <property type="entry name" value="TOPRIM_dom"/>
</dbReference>
<sequence>MSKSISSEIVDKITSQISIIDVISHYLSLTKKGNNYIGLCPFHQDSNPSFTVSESKKIYKCFACGESGNMITFLIKKENKSYLQALQKIAEIGGLDVDFSSYNQQNQKNYNPIDSEILEILKAANNFYRLQVLKNNNVKNYLTQRNIFDNEILGHFNIGYAPLANELINYLIERLNYPMEKLLQAGLINAEGNELLRNRLVFAIKNQYGEIVGFSGRSLSESNAKYINSPESALFDKSAILYNYSDAKDFIEANKEIIIVEGYMDVIACYRANIKNVVAIMGTALTSKHLSLLYGKKIKIFLDNDNAGITATLKTVKTLLANSFQSIQIVINPYQKDADETLNEQGVKALQKVINTTKDAIDFIYNVLINNYKIDKNSDFAAIKEFAKEFELYLRYYPQETQNYFINKIKNEFNYELIISYLHHKLLFDNKNNAQIINENNFANDIYGDWKLVQEDYHLQNKKNEFWDTISHYKRFKVLVFLLLRNDFAQLFYQKQGIDILFSQPSELRDLYKEIKLFNLEITKNIQQAIFDSITEAYENIEVETKIKVFKKQLQDLFINISKYQNNSDLSTYFNEYFNQCQQQIDQSFLQAKHNKVEFKLLPYIREAGKANQDFYIKNKIHNSQKINDFNENLNQLKKESIKIEKR</sequence>
<keyword evidence="11 12" id="KW-0804">Transcription</keyword>
<protein>
    <recommendedName>
        <fullName evidence="12">DNA primase</fullName>
        <ecNumber evidence="12">2.7.7.101</ecNumber>
    </recommendedName>
</protein>
<dbReference type="Pfam" id="PF01807">
    <property type="entry name" value="Zn_ribbon_DnaG"/>
    <property type="match status" value="1"/>
</dbReference>
<dbReference type="SUPFAM" id="SSF57783">
    <property type="entry name" value="Zinc beta-ribbon"/>
    <property type="match status" value="1"/>
</dbReference>
<dbReference type="GO" id="GO:0000428">
    <property type="term" value="C:DNA-directed RNA polymerase complex"/>
    <property type="evidence" value="ECO:0007669"/>
    <property type="project" value="UniProtKB-KW"/>
</dbReference>
<dbReference type="InterPro" id="IPR037068">
    <property type="entry name" value="DNA_primase_core_N_sf"/>
</dbReference>
<comment type="cofactor">
    <cofactor evidence="12">
        <name>Zn(2+)</name>
        <dbReference type="ChEBI" id="CHEBI:29105"/>
    </cofactor>
    <text evidence="12">Binds 1 zinc ion per monomer.</text>
</comment>
<dbReference type="RefSeq" id="WP_134110556.1">
    <property type="nucleotide sequence ID" value="NZ_SOCN01000001.1"/>
</dbReference>
<keyword evidence="2 12" id="KW-0639">Primosome</keyword>
<evidence type="ECO:0000256" key="6">
    <source>
        <dbReference type="ARBA" id="ARBA00022723"/>
    </source>
</evidence>
<dbReference type="Pfam" id="PF13662">
    <property type="entry name" value="Toprim_4"/>
    <property type="match status" value="1"/>
</dbReference>
<name>A0A4R7UF90_9BACT</name>
<evidence type="ECO:0000256" key="8">
    <source>
        <dbReference type="ARBA" id="ARBA00022833"/>
    </source>
</evidence>
<comment type="caution">
    <text evidence="15">The sequence shown here is derived from an EMBL/GenBank/DDBJ whole genome shotgun (WGS) entry which is preliminary data.</text>
</comment>
<dbReference type="GO" id="GO:1990077">
    <property type="term" value="C:primosome complex"/>
    <property type="evidence" value="ECO:0007669"/>
    <property type="project" value="UniProtKB-KW"/>
</dbReference>
<feature type="zinc finger region" description="CHC2-type" evidence="12">
    <location>
        <begin position="40"/>
        <end position="64"/>
    </location>
</feature>
<dbReference type="InterPro" id="IPR013264">
    <property type="entry name" value="DNAG_N"/>
</dbReference>
<gene>
    <name evidence="12" type="primary">dnaG</name>
    <name evidence="15" type="ORF">BCF59_0305</name>
</gene>
<dbReference type="PANTHER" id="PTHR30313:SF2">
    <property type="entry name" value="DNA PRIMASE"/>
    <property type="match status" value="1"/>
</dbReference>
<keyword evidence="13" id="KW-0175">Coiled coil</keyword>
<evidence type="ECO:0000313" key="15">
    <source>
        <dbReference type="EMBL" id="TDV24344.1"/>
    </source>
</evidence>
<dbReference type="InterPro" id="IPR006295">
    <property type="entry name" value="DNA_primase_DnaG"/>
</dbReference>
<dbReference type="AlphaFoldDB" id="A0A4R7UF90"/>
<accession>A0A4R7UF90</accession>
<dbReference type="GO" id="GO:0008270">
    <property type="term" value="F:zinc ion binding"/>
    <property type="evidence" value="ECO:0007669"/>
    <property type="project" value="UniProtKB-UniRule"/>
</dbReference>
<keyword evidence="4 12" id="KW-0548">Nucleotidyltransferase</keyword>
<dbReference type="OrthoDB" id="9803773at2"/>
<keyword evidence="16" id="KW-1185">Reference proteome</keyword>
<evidence type="ECO:0000313" key="16">
    <source>
        <dbReference type="Proteomes" id="UP000295757"/>
    </source>
</evidence>
<dbReference type="Gene3D" id="3.90.580.10">
    <property type="entry name" value="Zinc finger, CHC2-type domain"/>
    <property type="match status" value="1"/>
</dbReference>
<evidence type="ECO:0000256" key="11">
    <source>
        <dbReference type="ARBA" id="ARBA00023163"/>
    </source>
</evidence>
<evidence type="ECO:0000256" key="1">
    <source>
        <dbReference type="ARBA" id="ARBA00022478"/>
    </source>
</evidence>
<dbReference type="HAMAP" id="MF_00974">
    <property type="entry name" value="DNA_primase_DnaG"/>
    <property type="match status" value="1"/>
</dbReference>
<comment type="catalytic activity">
    <reaction evidence="12">
        <text>ssDNA + n NTP = ssDNA/pppN(pN)n-1 hybrid + (n-1) diphosphate.</text>
        <dbReference type="EC" id="2.7.7.101"/>
    </reaction>
</comment>
<dbReference type="InterPro" id="IPR030846">
    <property type="entry name" value="DnaG_bac"/>
</dbReference>
<comment type="domain">
    <text evidence="12">Contains an N-terminal zinc-binding domain, a central core domain that contains the primase activity, and a C-terminal DnaB-binding domain.</text>
</comment>
<dbReference type="PROSITE" id="PS50880">
    <property type="entry name" value="TOPRIM"/>
    <property type="match status" value="1"/>
</dbReference>
<comment type="similarity">
    <text evidence="12">Belongs to the DnaG primase family.</text>
</comment>
<proteinExistence type="inferred from homology"/>
<reference evidence="15 16" key="1">
    <citation type="submission" date="2019-03" db="EMBL/GenBank/DDBJ databases">
        <title>Genomic Encyclopedia of Archaeal and Bacterial Type Strains, Phase II (KMG-II): from individual species to whole genera.</title>
        <authorList>
            <person name="Goeker M."/>
        </authorList>
    </citation>
    <scope>NUCLEOTIDE SEQUENCE [LARGE SCALE GENOMIC DNA]</scope>
    <source>
        <strain evidence="15 16">ATCC 35214</strain>
    </source>
</reference>
<dbReference type="Gene3D" id="3.90.980.10">
    <property type="entry name" value="DNA primase, catalytic core, N-terminal domain"/>
    <property type="match status" value="1"/>
</dbReference>
<dbReference type="CDD" id="cd03364">
    <property type="entry name" value="TOPRIM_DnaG_primases"/>
    <property type="match status" value="1"/>
</dbReference>
<evidence type="ECO:0000256" key="12">
    <source>
        <dbReference type="HAMAP-Rule" id="MF_00974"/>
    </source>
</evidence>
<evidence type="ECO:0000256" key="5">
    <source>
        <dbReference type="ARBA" id="ARBA00022705"/>
    </source>
</evidence>
<dbReference type="FunFam" id="3.90.580.10:FF:000001">
    <property type="entry name" value="DNA primase"/>
    <property type="match status" value="1"/>
</dbReference>
<evidence type="ECO:0000256" key="10">
    <source>
        <dbReference type="ARBA" id="ARBA00023125"/>
    </source>
</evidence>
<evidence type="ECO:0000256" key="2">
    <source>
        <dbReference type="ARBA" id="ARBA00022515"/>
    </source>
</evidence>
<dbReference type="EC" id="2.7.7.101" evidence="12"/>
<dbReference type="NCBIfam" id="TIGR01391">
    <property type="entry name" value="dnaG"/>
    <property type="match status" value="1"/>
</dbReference>
<keyword evidence="6 12" id="KW-0479">Metal-binding</keyword>
<keyword evidence="10 12" id="KW-0238">DNA-binding</keyword>
<dbReference type="SMART" id="SM00493">
    <property type="entry name" value="TOPRIM"/>
    <property type="match status" value="1"/>
</dbReference>
<evidence type="ECO:0000256" key="3">
    <source>
        <dbReference type="ARBA" id="ARBA00022679"/>
    </source>
</evidence>
<evidence type="ECO:0000256" key="9">
    <source>
        <dbReference type="ARBA" id="ARBA00022842"/>
    </source>
</evidence>
<dbReference type="GO" id="GO:0003899">
    <property type="term" value="F:DNA-directed RNA polymerase activity"/>
    <property type="evidence" value="ECO:0007669"/>
    <property type="project" value="UniProtKB-UniRule"/>
</dbReference>
<keyword evidence="3 12" id="KW-0808">Transferase</keyword>
<feature type="coiled-coil region" evidence="13">
    <location>
        <begin position="620"/>
        <end position="647"/>
    </location>
</feature>
<evidence type="ECO:0000259" key="14">
    <source>
        <dbReference type="PROSITE" id="PS50880"/>
    </source>
</evidence>